<protein>
    <submittedName>
        <fullName evidence="2">Uncharacterized protein</fullName>
    </submittedName>
</protein>
<proteinExistence type="predicted"/>
<keyword evidence="1" id="KW-0812">Transmembrane</keyword>
<comment type="caution">
    <text evidence="2">The sequence shown here is derived from an EMBL/GenBank/DDBJ whole genome shotgun (WGS) entry which is preliminary data.</text>
</comment>
<name>A0A3N0C136_9SPHI</name>
<evidence type="ECO:0000256" key="1">
    <source>
        <dbReference type="SAM" id="Phobius"/>
    </source>
</evidence>
<reference evidence="2 3" key="1">
    <citation type="submission" date="2018-10" db="EMBL/GenBank/DDBJ databases">
        <title>Genome sequencing of Pedobacter jejuensis TNB23.</title>
        <authorList>
            <person name="Cho Y.-J."/>
            <person name="Cho A."/>
            <person name="Kim O.-S."/>
        </authorList>
    </citation>
    <scope>NUCLEOTIDE SEQUENCE [LARGE SCALE GENOMIC DNA]</scope>
    <source>
        <strain evidence="2 3">TNB23</strain>
    </source>
</reference>
<sequence>MKTRIQVIIIICVNILLTINYTSLWSQTVKDSSADISIIKRNISIYNVIKQNNGTNLITRDLILNPKFITNLDLLSKNESEKTFPNIVADYILIITPKAGIKFLTLEQIFNRYKIDKKLWTYQILINNTETEDSKNLLSDETSISKLVVNEKRKYINIVTNLNKGSLEFKERAIKSKEEFLKKAKSLNLKDK</sequence>
<keyword evidence="1" id="KW-1133">Transmembrane helix</keyword>
<accession>A0A3N0C136</accession>
<dbReference type="EMBL" id="RBEE01000004">
    <property type="protein sequence ID" value="RNL55915.1"/>
    <property type="molecule type" value="Genomic_DNA"/>
</dbReference>
<keyword evidence="1" id="KW-0472">Membrane</keyword>
<evidence type="ECO:0000313" key="3">
    <source>
        <dbReference type="Proteomes" id="UP000274046"/>
    </source>
</evidence>
<dbReference type="Proteomes" id="UP000274046">
    <property type="component" value="Unassembled WGS sequence"/>
</dbReference>
<dbReference type="AlphaFoldDB" id="A0A3N0C136"/>
<gene>
    <name evidence="2" type="ORF">D7004_03950</name>
</gene>
<organism evidence="2 3">
    <name type="scientific">Pedobacter jejuensis</name>
    <dbReference type="NCBI Taxonomy" id="1268550"/>
    <lineage>
        <taxon>Bacteria</taxon>
        <taxon>Pseudomonadati</taxon>
        <taxon>Bacteroidota</taxon>
        <taxon>Sphingobacteriia</taxon>
        <taxon>Sphingobacteriales</taxon>
        <taxon>Sphingobacteriaceae</taxon>
        <taxon>Pedobacter</taxon>
    </lineage>
</organism>
<evidence type="ECO:0000313" key="2">
    <source>
        <dbReference type="EMBL" id="RNL55915.1"/>
    </source>
</evidence>
<dbReference type="RefSeq" id="WP_123204568.1">
    <property type="nucleotide sequence ID" value="NZ_RBEE01000004.1"/>
</dbReference>
<feature type="transmembrane region" description="Helical" evidence="1">
    <location>
        <begin position="7"/>
        <end position="25"/>
    </location>
</feature>
<keyword evidence="3" id="KW-1185">Reference proteome</keyword>